<protein>
    <recommendedName>
        <fullName evidence="2">C2H2-type domain-containing protein</fullName>
    </recommendedName>
</protein>
<reference evidence="3 4" key="1">
    <citation type="journal article" date="2013" name="PLoS Genet.">
        <title>Comparative genome structure, secondary metabolite, and effector coding capacity across Cochliobolus pathogens.</title>
        <authorList>
            <person name="Condon B.J."/>
            <person name="Leng Y."/>
            <person name="Wu D."/>
            <person name="Bushley K.E."/>
            <person name="Ohm R.A."/>
            <person name="Otillar R."/>
            <person name="Martin J."/>
            <person name="Schackwitz W."/>
            <person name="Grimwood J."/>
            <person name="MohdZainudin N."/>
            <person name="Xue C."/>
            <person name="Wang R."/>
            <person name="Manning V.A."/>
            <person name="Dhillon B."/>
            <person name="Tu Z.J."/>
            <person name="Steffenson B.J."/>
            <person name="Salamov A."/>
            <person name="Sun H."/>
            <person name="Lowry S."/>
            <person name="LaButti K."/>
            <person name="Han J."/>
            <person name="Copeland A."/>
            <person name="Lindquist E."/>
            <person name="Barry K."/>
            <person name="Schmutz J."/>
            <person name="Baker S.E."/>
            <person name="Ciuffetti L.M."/>
            <person name="Grigoriev I.V."/>
            <person name="Zhong S."/>
            <person name="Turgeon B.G."/>
        </authorList>
    </citation>
    <scope>NUCLEOTIDE SEQUENCE [LARGE SCALE GENOMIC DNA]</scope>
    <source>
        <strain evidence="3 4">FI3</strain>
    </source>
</reference>
<dbReference type="RefSeq" id="XP_014551509.1">
    <property type="nucleotide sequence ID" value="XM_014696023.1"/>
</dbReference>
<keyword evidence="1" id="KW-0479">Metal-binding</keyword>
<proteinExistence type="predicted"/>
<dbReference type="GeneID" id="26257275"/>
<evidence type="ECO:0000256" key="1">
    <source>
        <dbReference type="PROSITE-ProRule" id="PRU00042"/>
    </source>
</evidence>
<dbReference type="OrthoDB" id="6105938at2759"/>
<keyword evidence="1" id="KW-0862">Zinc</keyword>
<sequence length="224" mass="25826">MTAIRTGYARTRTFAKPYCRRCDRTLDTGRARDQHYDASARHHICDVCYTLHRIICDGCDDGGWWIPDSQAYKEHLTDDNVCTVYERHFDSLNNLRHHKLVHLEPSIECYGCTRSFTTYSGMIIHLESGTCTSGIDTLDLNESAAMCYQWKKFLDEEYRDDILSCYDFEEEYLSAVYLFRCPECDAAFSKLSGLFQHVSNGSCEQKLNGGPIAKLVKWLSNRHA</sequence>
<dbReference type="HOGENOM" id="CLU_075838_2_0_1"/>
<dbReference type="SUPFAM" id="SSF57667">
    <property type="entry name" value="beta-beta-alpha zinc fingers"/>
    <property type="match status" value="1"/>
</dbReference>
<feature type="domain" description="C2H2-type" evidence="2">
    <location>
        <begin position="179"/>
        <end position="206"/>
    </location>
</feature>
<evidence type="ECO:0000313" key="3">
    <source>
        <dbReference type="EMBL" id="EUN21930.1"/>
    </source>
</evidence>
<dbReference type="Proteomes" id="UP000054337">
    <property type="component" value="Unassembled WGS sequence"/>
</dbReference>
<keyword evidence="4" id="KW-1185">Reference proteome</keyword>
<dbReference type="InterPro" id="IPR013087">
    <property type="entry name" value="Znf_C2H2_type"/>
</dbReference>
<organism evidence="3 4">
    <name type="scientific">Bipolaris victoriae (strain FI3)</name>
    <name type="common">Victoria blight of oats agent</name>
    <name type="synonym">Cochliobolus victoriae</name>
    <dbReference type="NCBI Taxonomy" id="930091"/>
    <lineage>
        <taxon>Eukaryota</taxon>
        <taxon>Fungi</taxon>
        <taxon>Dikarya</taxon>
        <taxon>Ascomycota</taxon>
        <taxon>Pezizomycotina</taxon>
        <taxon>Dothideomycetes</taxon>
        <taxon>Pleosporomycetidae</taxon>
        <taxon>Pleosporales</taxon>
        <taxon>Pleosporineae</taxon>
        <taxon>Pleosporaceae</taxon>
        <taxon>Bipolaris</taxon>
    </lineage>
</organism>
<dbReference type="AlphaFoldDB" id="W7E7I7"/>
<dbReference type="PROSITE" id="PS50157">
    <property type="entry name" value="ZINC_FINGER_C2H2_2"/>
    <property type="match status" value="1"/>
</dbReference>
<dbReference type="EMBL" id="KI968828">
    <property type="protein sequence ID" value="EUN21930.1"/>
    <property type="molecule type" value="Genomic_DNA"/>
</dbReference>
<keyword evidence="1" id="KW-0863">Zinc-finger</keyword>
<dbReference type="GO" id="GO:0008270">
    <property type="term" value="F:zinc ion binding"/>
    <property type="evidence" value="ECO:0007669"/>
    <property type="project" value="UniProtKB-KW"/>
</dbReference>
<evidence type="ECO:0000259" key="2">
    <source>
        <dbReference type="PROSITE" id="PS50157"/>
    </source>
</evidence>
<accession>W7E7I7</accession>
<name>W7E7I7_BIPV3</name>
<evidence type="ECO:0000313" key="4">
    <source>
        <dbReference type="Proteomes" id="UP000054337"/>
    </source>
</evidence>
<dbReference type="Gene3D" id="3.30.160.60">
    <property type="entry name" value="Classic Zinc Finger"/>
    <property type="match status" value="1"/>
</dbReference>
<dbReference type="InterPro" id="IPR036236">
    <property type="entry name" value="Znf_C2H2_sf"/>
</dbReference>
<gene>
    <name evidence="3" type="ORF">COCVIDRAFT_42218</name>
</gene>